<dbReference type="Gene3D" id="1.10.1040.10">
    <property type="entry name" value="N-(1-d-carboxylethyl)-l-norvaline Dehydrogenase, domain 2"/>
    <property type="match status" value="1"/>
</dbReference>
<dbReference type="EMBL" id="BART01000204">
    <property type="protein sequence ID" value="GAG67504.1"/>
    <property type="molecule type" value="Genomic_DNA"/>
</dbReference>
<reference evidence="3" key="1">
    <citation type="journal article" date="2014" name="Front. Microbiol.">
        <title>High frequency of phylogenetically diverse reductive dehalogenase-homologous genes in deep subseafloor sedimentary metagenomes.</title>
        <authorList>
            <person name="Kawai M."/>
            <person name="Futagami T."/>
            <person name="Toyoda A."/>
            <person name="Takaki Y."/>
            <person name="Nishi S."/>
            <person name="Hori S."/>
            <person name="Arai W."/>
            <person name="Tsubouchi T."/>
            <person name="Morono Y."/>
            <person name="Uchiyama I."/>
            <person name="Ito T."/>
            <person name="Fujiyama A."/>
            <person name="Inagaki F."/>
            <person name="Takami H."/>
        </authorList>
    </citation>
    <scope>NUCLEOTIDE SEQUENCE</scope>
    <source>
        <strain evidence="3">Expedition CK06-06</strain>
    </source>
</reference>
<evidence type="ECO:0000259" key="1">
    <source>
        <dbReference type="Pfam" id="PF02317"/>
    </source>
</evidence>
<sequence length="367" mass="40064">MKICILGGGNGAFAAAAHLGREGHQIRIFSPFIEELDSIIKKGGIILKGCIGEDFIKGIKVFEQLDLAVKDVDMVMVIVPASFHAYYARLLASLLEEGQILFLNPGHTGGALEVAQVLKSQGLKAKIALVETNTLTYITRKTGDGEVTIFSIENYLIFSSLPACETSVASQKIKELYPGLNPADSVLETSMSNFNAIMHPPPMILNAACIERTRGDFYFYSQGTTPAVGAVMEALDKERIAILKAMNLNPVSFIDLFYKAGATTEDAYKSGSYYRIVKESPPDAMIKAPNSLKHRFLEEDICCGLVPMAAFGNLYNIDTPIMDSLITLASIINGKNYIEEGLNLKKLGLADMSPNQVYQYVKRGQVN</sequence>
<dbReference type="PANTHER" id="PTHR38015:SF1">
    <property type="entry name" value="OPINE DEHYDROGENASE DOMAIN-CONTAINING PROTEIN"/>
    <property type="match status" value="1"/>
</dbReference>
<feature type="domain" description="Opine dehydrogenase" evidence="1">
    <location>
        <begin position="183"/>
        <end position="332"/>
    </location>
</feature>
<dbReference type="InterPro" id="IPR028939">
    <property type="entry name" value="P5C_Rdtase_cat_N"/>
</dbReference>
<dbReference type="PANTHER" id="PTHR38015">
    <property type="entry name" value="BLR6086 PROTEIN"/>
    <property type="match status" value="1"/>
</dbReference>
<dbReference type="Gene3D" id="3.40.50.720">
    <property type="entry name" value="NAD(P)-binding Rossmann-like Domain"/>
    <property type="match status" value="1"/>
</dbReference>
<gene>
    <name evidence="3" type="ORF">S01H4_01188</name>
</gene>
<comment type="caution">
    <text evidence="3">The sequence shown here is derived from an EMBL/GenBank/DDBJ whole genome shotgun (WGS) entry which is preliminary data.</text>
</comment>
<dbReference type="SUPFAM" id="SSF51735">
    <property type="entry name" value="NAD(P)-binding Rossmann-fold domains"/>
    <property type="match status" value="1"/>
</dbReference>
<dbReference type="InterPro" id="IPR036291">
    <property type="entry name" value="NAD(P)-bd_dom_sf"/>
</dbReference>
<feature type="domain" description="Pyrroline-5-carboxylate reductase catalytic N-terminal" evidence="2">
    <location>
        <begin position="2"/>
        <end position="97"/>
    </location>
</feature>
<dbReference type="Pfam" id="PF03807">
    <property type="entry name" value="F420_oxidored"/>
    <property type="match status" value="1"/>
</dbReference>
<evidence type="ECO:0000313" key="3">
    <source>
        <dbReference type="EMBL" id="GAG67504.1"/>
    </source>
</evidence>
<name>X0ZE02_9ZZZZ</name>
<evidence type="ECO:0008006" key="4">
    <source>
        <dbReference type="Google" id="ProtNLM"/>
    </source>
</evidence>
<accession>X0ZE02</accession>
<evidence type="ECO:0000259" key="2">
    <source>
        <dbReference type="Pfam" id="PF03807"/>
    </source>
</evidence>
<proteinExistence type="predicted"/>
<dbReference type="InterPro" id="IPR008927">
    <property type="entry name" value="6-PGluconate_DH-like_C_sf"/>
</dbReference>
<organism evidence="3">
    <name type="scientific">marine sediment metagenome</name>
    <dbReference type="NCBI Taxonomy" id="412755"/>
    <lineage>
        <taxon>unclassified sequences</taxon>
        <taxon>metagenomes</taxon>
        <taxon>ecological metagenomes</taxon>
    </lineage>
</organism>
<dbReference type="GO" id="GO:0016491">
    <property type="term" value="F:oxidoreductase activity"/>
    <property type="evidence" value="ECO:0007669"/>
    <property type="project" value="InterPro"/>
</dbReference>
<protein>
    <recommendedName>
        <fullName evidence="4">Opine dehydrogenase domain-containing protein</fullName>
    </recommendedName>
</protein>
<dbReference type="InterPro" id="IPR013328">
    <property type="entry name" value="6PGD_dom2"/>
</dbReference>
<dbReference type="InterPro" id="IPR051729">
    <property type="entry name" value="Opine/Lysopine_DH"/>
</dbReference>
<dbReference type="SUPFAM" id="SSF48179">
    <property type="entry name" value="6-phosphogluconate dehydrogenase C-terminal domain-like"/>
    <property type="match status" value="1"/>
</dbReference>
<dbReference type="AlphaFoldDB" id="X0ZE02"/>
<dbReference type="InterPro" id="IPR003421">
    <property type="entry name" value="Opine_DH"/>
</dbReference>
<dbReference type="Pfam" id="PF02317">
    <property type="entry name" value="Octopine_DH"/>
    <property type="match status" value="1"/>
</dbReference>